<evidence type="ECO:0000256" key="14">
    <source>
        <dbReference type="HAMAP-Rule" id="MF_01520"/>
    </source>
</evidence>
<comment type="pathway">
    <text evidence="5 14">Isoprenoid biosynthesis; isopentenyl diphosphate biosynthesis via DXP pathway; isopentenyl diphosphate from 1-deoxy-D-xylulose 5-phosphate: step 2/6.</text>
</comment>
<dbReference type="InterPro" id="IPR020555">
    <property type="entry name" value="MECDP_synthase_CS"/>
</dbReference>
<feature type="site" description="Positions MEP for the nucleophilic attack" evidence="14">
    <location>
        <position position="224"/>
    </location>
</feature>
<comment type="function">
    <text evidence="14">Bifunctional enzyme that catalyzes the formation of 4-diphosphocytidyl-2-C-methyl-D-erythritol from CTP and 2-C-methyl-D-erythritol 4-phosphate (MEP) (IspD), and catalyzes the conversion of 4-diphosphocytidyl-2-C-methyl-D-erythritol 2-phosphate (CDP-ME2P) to 2-C-methyl-D-erythritol 2,4-cyclodiphosphate (ME-CPP) with a corresponding release of cytidine 5-monophosphate (CMP) (IspF).</text>
</comment>
<dbReference type="InterPro" id="IPR001228">
    <property type="entry name" value="IspD"/>
</dbReference>
<dbReference type="HAMAP" id="MF_00107">
    <property type="entry name" value="IspF"/>
    <property type="match status" value="1"/>
</dbReference>
<feature type="binding site" evidence="14">
    <location>
        <position position="258"/>
    </location>
    <ligand>
        <name>a divalent metal cation</name>
        <dbReference type="ChEBI" id="CHEBI:60240"/>
    </ligand>
</feature>
<evidence type="ECO:0000256" key="10">
    <source>
        <dbReference type="ARBA" id="ARBA00022723"/>
    </source>
</evidence>
<evidence type="ECO:0000256" key="7">
    <source>
        <dbReference type="ARBA" id="ARBA00009789"/>
    </source>
</evidence>
<dbReference type="Pfam" id="PF02464">
    <property type="entry name" value="CinA"/>
    <property type="match status" value="1"/>
</dbReference>
<dbReference type="Gene3D" id="3.90.550.10">
    <property type="entry name" value="Spore Coat Polysaccharide Biosynthesis Protein SpsA, Chain A"/>
    <property type="match status" value="1"/>
</dbReference>
<comment type="similarity">
    <text evidence="7">Belongs to the IspD/TarI cytidylyltransferase family. IspD subfamily.</text>
</comment>
<feature type="region of interest" description="Disordered" evidence="15">
    <location>
        <begin position="386"/>
        <end position="410"/>
    </location>
</feature>
<dbReference type="Proteomes" id="UP000094622">
    <property type="component" value="Unassembled WGS sequence"/>
</dbReference>
<dbReference type="SUPFAM" id="SSF53448">
    <property type="entry name" value="Nucleotide-diphospho-sugar transferases"/>
    <property type="match status" value="1"/>
</dbReference>
<evidence type="ECO:0000256" key="5">
    <source>
        <dbReference type="ARBA" id="ARBA00004787"/>
    </source>
</evidence>
<dbReference type="Gene3D" id="3.30.1330.50">
    <property type="entry name" value="2-C-methyl-D-erythritol 2,4-cyclodiphosphate synthase"/>
    <property type="match status" value="1"/>
</dbReference>
<evidence type="ECO:0000259" key="16">
    <source>
        <dbReference type="Pfam" id="PF02464"/>
    </source>
</evidence>
<evidence type="ECO:0000256" key="6">
    <source>
        <dbReference type="ARBA" id="ARBA00008480"/>
    </source>
</evidence>
<evidence type="ECO:0000256" key="15">
    <source>
        <dbReference type="SAM" id="MobiDB-lite"/>
    </source>
</evidence>
<organism evidence="18 19">
    <name type="scientific">Methylobrevis pamukkalensis</name>
    <dbReference type="NCBI Taxonomy" id="1439726"/>
    <lineage>
        <taxon>Bacteria</taxon>
        <taxon>Pseudomonadati</taxon>
        <taxon>Pseudomonadota</taxon>
        <taxon>Alphaproteobacteria</taxon>
        <taxon>Hyphomicrobiales</taxon>
        <taxon>Pleomorphomonadaceae</taxon>
        <taxon>Methylobrevis</taxon>
    </lineage>
</organism>
<feature type="site" description="Transition state stabilizer" evidence="14">
    <location>
        <position position="32"/>
    </location>
</feature>
<dbReference type="GO" id="GO:0016114">
    <property type="term" value="P:terpenoid biosynthetic process"/>
    <property type="evidence" value="ECO:0007669"/>
    <property type="project" value="InterPro"/>
</dbReference>
<dbReference type="CDD" id="cd02516">
    <property type="entry name" value="CDP-ME_synthetase"/>
    <property type="match status" value="1"/>
</dbReference>
<keyword evidence="8 14" id="KW-0808">Transferase</keyword>
<feature type="binding site" evidence="14">
    <location>
        <begin position="256"/>
        <end position="258"/>
    </location>
    <ligand>
        <name>4-CDP-2-C-methyl-D-erythritol 2-phosphate</name>
        <dbReference type="ChEBI" id="CHEBI:57919"/>
    </ligand>
</feature>
<dbReference type="Gene3D" id="3.90.950.20">
    <property type="entry name" value="CinA-like"/>
    <property type="match status" value="1"/>
</dbReference>
<feature type="site" description="Transition state stabilizer" evidence="14">
    <location>
        <position position="381"/>
    </location>
</feature>
<feature type="binding site" evidence="14">
    <location>
        <begin position="304"/>
        <end position="306"/>
    </location>
    <ligand>
        <name>4-CDP-2-C-methyl-D-erythritol 2-phosphate</name>
        <dbReference type="ChEBI" id="CHEBI:57919"/>
    </ligand>
</feature>
<comment type="similarity">
    <text evidence="6">Belongs to the IspF family.</text>
</comment>
<dbReference type="Pfam" id="PF01128">
    <property type="entry name" value="IspD"/>
    <property type="match status" value="1"/>
</dbReference>
<feature type="domain" description="CinA C-terminal" evidence="16">
    <location>
        <begin position="421"/>
        <end position="574"/>
    </location>
</feature>
<keyword evidence="19" id="KW-1185">Reference proteome</keyword>
<comment type="cofactor">
    <cofactor evidence="3 14">
        <name>a divalent metal cation</name>
        <dbReference type="ChEBI" id="CHEBI:60240"/>
    </cofactor>
</comment>
<dbReference type="GO" id="GO:0046872">
    <property type="term" value="F:metal ion binding"/>
    <property type="evidence" value="ECO:0007669"/>
    <property type="project" value="UniProtKB-KW"/>
</dbReference>
<dbReference type="PANTHER" id="PTHR43181:SF1">
    <property type="entry name" value="2-C-METHYL-D-ERYTHRITOL 2,4-CYCLODIPHOSPHATE SYNTHASE, CHLOROPLASTIC"/>
    <property type="match status" value="1"/>
</dbReference>
<reference evidence="18 19" key="1">
    <citation type="submission" date="2016-07" db="EMBL/GenBank/DDBJ databases">
        <title>Draft Genome Sequence of Methylobrevis pamukkalensis PK2.</title>
        <authorList>
            <person name="Vasilenko O.V."/>
            <person name="Doronina N.V."/>
            <person name="Shmareva M.N."/>
            <person name="Tarlachkov S.V."/>
            <person name="Mustakhimov I."/>
            <person name="Trotsenko Y.A."/>
        </authorList>
    </citation>
    <scope>NUCLEOTIDE SEQUENCE [LARGE SCALE GENOMIC DNA]</scope>
    <source>
        <strain evidence="18 19">PK2</strain>
    </source>
</reference>
<dbReference type="RefSeq" id="WP_342586225.1">
    <property type="nucleotide sequence ID" value="NZ_MCRJ01000023.1"/>
</dbReference>
<dbReference type="InterPro" id="IPR029044">
    <property type="entry name" value="Nucleotide-diphossugar_trans"/>
</dbReference>
<dbReference type="AlphaFoldDB" id="A0A1E3H4W3"/>
<gene>
    <name evidence="14 18" type="primary">ispDF</name>
    <name evidence="18" type="ORF">A6302_01321</name>
</gene>
<dbReference type="Pfam" id="PF02542">
    <property type="entry name" value="YgbB"/>
    <property type="match status" value="1"/>
</dbReference>
<feature type="site" description="Positions MEP for the nucleophilic attack" evidence="14">
    <location>
        <position position="167"/>
    </location>
</feature>
<keyword evidence="12 14" id="KW-0456">Lyase</keyword>
<dbReference type="GO" id="GO:0019288">
    <property type="term" value="P:isopentenyl diphosphate biosynthetic process, methylerythritol 4-phosphate pathway"/>
    <property type="evidence" value="ECO:0007669"/>
    <property type="project" value="UniProtKB-UniRule"/>
</dbReference>
<feature type="domain" description="2-C-methyl-D-erythritol 2,4-cyclodiphosphate synthase" evidence="17">
    <location>
        <begin position="249"/>
        <end position="384"/>
    </location>
</feature>
<keyword evidence="10 14" id="KW-0479">Metal-binding</keyword>
<dbReference type="PATRIC" id="fig|1439726.3.peg.1389"/>
<dbReference type="EC" id="4.6.1.12" evidence="14"/>
<evidence type="ECO:0000256" key="13">
    <source>
        <dbReference type="ARBA" id="ARBA00023268"/>
    </source>
</evidence>
<comment type="similarity">
    <text evidence="14">In the C-terminal section; belongs to the IspF family.</text>
</comment>
<evidence type="ECO:0000259" key="17">
    <source>
        <dbReference type="Pfam" id="PF02542"/>
    </source>
</evidence>
<dbReference type="InterPro" id="IPR036653">
    <property type="entry name" value="CinA-like_C"/>
</dbReference>
<keyword evidence="11 14" id="KW-0414">Isoprene biosynthesis</keyword>
<feature type="region of interest" description="2-C-methyl-D-erythritol 4-phosphate cytidylyltransferase" evidence="14">
    <location>
        <begin position="1"/>
        <end position="249"/>
    </location>
</feature>
<dbReference type="GO" id="GO:0050518">
    <property type="term" value="F:2-C-methyl-D-erythritol 4-phosphate cytidylyltransferase activity"/>
    <property type="evidence" value="ECO:0007669"/>
    <property type="project" value="UniProtKB-UniRule"/>
</dbReference>
<dbReference type="PANTHER" id="PTHR43181">
    <property type="entry name" value="2-C-METHYL-D-ERYTHRITOL 2,4-CYCLODIPHOSPHATE SYNTHASE, CHLOROPLASTIC"/>
    <property type="match status" value="1"/>
</dbReference>
<dbReference type="HAMAP" id="MF_01520">
    <property type="entry name" value="IspDF"/>
    <property type="match status" value="1"/>
</dbReference>
<dbReference type="InterPro" id="IPR018294">
    <property type="entry name" value="ISPD_synthase_CS"/>
</dbReference>
<dbReference type="NCBIfam" id="TIGR00199">
    <property type="entry name" value="PncC_domain"/>
    <property type="match status" value="1"/>
</dbReference>
<comment type="catalytic activity">
    <reaction evidence="2 14">
        <text>2-C-methyl-D-erythritol 4-phosphate + CTP + H(+) = 4-CDP-2-C-methyl-D-erythritol + diphosphate</text>
        <dbReference type="Rhea" id="RHEA:13429"/>
        <dbReference type="ChEBI" id="CHEBI:15378"/>
        <dbReference type="ChEBI" id="CHEBI:33019"/>
        <dbReference type="ChEBI" id="CHEBI:37563"/>
        <dbReference type="ChEBI" id="CHEBI:57823"/>
        <dbReference type="ChEBI" id="CHEBI:58262"/>
        <dbReference type="EC" id="2.7.7.60"/>
    </reaction>
</comment>
<dbReference type="InterPro" id="IPR036571">
    <property type="entry name" value="MECDP_synthase_sf"/>
</dbReference>
<dbReference type="InterPro" id="IPR008136">
    <property type="entry name" value="CinA_C"/>
</dbReference>
<evidence type="ECO:0000256" key="12">
    <source>
        <dbReference type="ARBA" id="ARBA00023239"/>
    </source>
</evidence>
<proteinExistence type="inferred from homology"/>
<evidence type="ECO:0000256" key="9">
    <source>
        <dbReference type="ARBA" id="ARBA00022695"/>
    </source>
</evidence>
<evidence type="ECO:0000313" key="18">
    <source>
        <dbReference type="EMBL" id="ODN71369.1"/>
    </source>
</evidence>
<feature type="binding site" evidence="14">
    <location>
        <begin position="380"/>
        <end position="383"/>
    </location>
    <ligand>
        <name>4-CDP-2-C-methyl-D-erythritol 2-phosphate</name>
        <dbReference type="ChEBI" id="CHEBI:57919"/>
    </ligand>
</feature>
<protein>
    <recommendedName>
        <fullName evidence="14">Bifunctional enzyme IspD/IspF</fullName>
    </recommendedName>
    <domain>
        <recommendedName>
            <fullName evidence="14">2-C-methyl-D-erythritol 4-phosphate cytidylyltransferase</fullName>
            <ecNumber evidence="14">2.7.7.60</ecNumber>
        </recommendedName>
        <alternativeName>
            <fullName evidence="14">4-diphosphocytidyl-2C-methyl-D-erythritol synthase</fullName>
        </alternativeName>
        <alternativeName>
            <fullName evidence="14">MEP cytidylyltransferase</fullName>
            <shortName evidence="14">MCT</shortName>
        </alternativeName>
    </domain>
    <domain>
        <recommendedName>
            <fullName evidence="14">2-C-methyl-D-erythritol 2,4-cyclodiphosphate synthase</fullName>
            <shortName evidence="14">MECDP-synthase</shortName>
            <shortName evidence="14">MECPP-synthase</shortName>
            <shortName evidence="14">MECPS</shortName>
            <ecNumber evidence="14">4.6.1.12</ecNumber>
        </recommendedName>
    </domain>
</protein>
<feature type="binding site" evidence="14">
    <location>
        <begin position="282"/>
        <end position="283"/>
    </location>
    <ligand>
        <name>4-CDP-2-C-methyl-D-erythritol 2-phosphate</name>
        <dbReference type="ChEBI" id="CHEBI:57919"/>
    </ligand>
</feature>
<dbReference type="PROSITE" id="PS01295">
    <property type="entry name" value="ISPD"/>
    <property type="match status" value="1"/>
</dbReference>
<dbReference type="SUPFAM" id="SSF142433">
    <property type="entry name" value="CinA-like"/>
    <property type="match status" value="1"/>
</dbReference>
<evidence type="ECO:0000256" key="8">
    <source>
        <dbReference type="ARBA" id="ARBA00022679"/>
    </source>
</evidence>
<comment type="similarity">
    <text evidence="14">In the N-terminal section; belongs to the IspD/TarI cytidylyltransferase family. IspD subfamily.</text>
</comment>
<feature type="binding site" evidence="14">
    <location>
        <position position="256"/>
    </location>
    <ligand>
        <name>a divalent metal cation</name>
        <dbReference type="ChEBI" id="CHEBI:60240"/>
    </ligand>
</feature>
<dbReference type="PROSITE" id="PS01350">
    <property type="entry name" value="ISPF"/>
    <property type="match status" value="1"/>
</dbReference>
<dbReference type="EC" id="2.7.7.60" evidence="14"/>
<evidence type="ECO:0000256" key="3">
    <source>
        <dbReference type="ARBA" id="ARBA00001968"/>
    </source>
</evidence>
<evidence type="ECO:0000256" key="11">
    <source>
        <dbReference type="ARBA" id="ARBA00023229"/>
    </source>
</evidence>
<comment type="catalytic activity">
    <reaction evidence="1 14">
        <text>4-CDP-2-C-methyl-D-erythritol 2-phosphate = 2-C-methyl-D-erythritol 2,4-cyclic diphosphate + CMP</text>
        <dbReference type="Rhea" id="RHEA:23864"/>
        <dbReference type="ChEBI" id="CHEBI:57919"/>
        <dbReference type="ChEBI" id="CHEBI:58483"/>
        <dbReference type="ChEBI" id="CHEBI:60377"/>
        <dbReference type="EC" id="4.6.1.12"/>
    </reaction>
</comment>
<evidence type="ECO:0000256" key="4">
    <source>
        <dbReference type="ARBA" id="ARBA00004709"/>
    </source>
</evidence>
<dbReference type="NCBIfam" id="TIGR00151">
    <property type="entry name" value="ispF"/>
    <property type="match status" value="1"/>
</dbReference>
<evidence type="ECO:0000313" key="19">
    <source>
        <dbReference type="Proteomes" id="UP000094622"/>
    </source>
</evidence>
<keyword evidence="9 14" id="KW-0548">Nucleotidyltransferase</keyword>
<dbReference type="EMBL" id="MCRJ01000023">
    <property type="protein sequence ID" value="ODN71369.1"/>
    <property type="molecule type" value="Genomic_DNA"/>
</dbReference>
<evidence type="ECO:0000256" key="2">
    <source>
        <dbReference type="ARBA" id="ARBA00001282"/>
    </source>
</evidence>
<keyword evidence="13 14" id="KW-0511">Multifunctional enzyme</keyword>
<sequence>MTQAAAGRQRIAALVMAAGRGRRAGGEDLPPKQYRPIGGRPVLAHTIDVFLAHPAIDVVMAVVHPDDIAHYETAAGQLRAPAGGLRAPVLGGSERQASVRAGLQALAADAPDLVLIHDGVRPFVDVATIDRVIAALGRADAVCAGVPVVDTVKRCRDDGSVTDTVPREGLWRAATPQGFRYGVIAAAHEAAIAAGREDFTDDTAVHEWRGGDTVMVACPDDNVKLTRPEDFAAAETRLARQALLDRPDVRVGNGYDVHVLEPGDGVTLGGVFIAHDQKLKGHSDADVVLHALTDAILGALGDGDIGRHFPPGEEKWRGAPSSIFLADAARRVRDRGGLIAHLDASIIAEAPKVGPHREAMRAEIARIAGIDIDRVGIKATTNEASALPDAARASPPSPRPPFACRPEHGRRRMTDLAALETRAETLLARARAGGHVVATAESCTGGLIAGTLTAIAGSSDVVDRGFVTYSNAAKTDLLGVPADLIERVGAVSEEVAIAMAEGALARSAASLAVAVTGVAGPGGGTATKPVGLVHLALAAKGRPTRHVEMHYGDRGRAGVRLATVATAFDLIEDAIGEAD</sequence>
<name>A0A1E3H4W3_9HYPH</name>
<dbReference type="CDD" id="cd00554">
    <property type="entry name" value="MECDP_synthase"/>
    <property type="match status" value="1"/>
</dbReference>
<accession>A0A1E3H4W3</accession>
<feature type="region of interest" description="2-C-methyl-D-erythritol 2,4-cyclodiphosphate synthase" evidence="14">
    <location>
        <begin position="250"/>
        <end position="579"/>
    </location>
</feature>
<comment type="pathway">
    <text evidence="4 14">Isoprenoid biosynthesis; isopentenyl diphosphate biosynthesis via DXP pathway; isopentenyl diphosphate from 1-deoxy-D-xylulose 5-phosphate: step 4/6.</text>
</comment>
<dbReference type="InterPro" id="IPR026596">
    <property type="entry name" value="IspD/F"/>
</dbReference>
<feature type="site" description="Transition state stabilizer" evidence="14">
    <location>
        <position position="23"/>
    </location>
</feature>
<dbReference type="FunFam" id="3.90.550.10:FF:000003">
    <property type="entry name" value="2-C-methyl-D-erythritol 4-phosphate cytidylyltransferase"/>
    <property type="match status" value="1"/>
</dbReference>
<comment type="caution">
    <text evidence="14">Lacks conserved residue(s) required for the propagation of feature annotation.</text>
</comment>
<comment type="caution">
    <text evidence="18">The sequence shown here is derived from an EMBL/GenBank/DDBJ whole genome shotgun (WGS) entry which is preliminary data.</text>
</comment>
<dbReference type="NCBIfam" id="TIGR00453">
    <property type="entry name" value="ispD"/>
    <property type="match status" value="1"/>
</dbReference>
<dbReference type="InterPro" id="IPR003526">
    <property type="entry name" value="MECDP_synthase"/>
</dbReference>
<feature type="binding site" evidence="14">
    <location>
        <position position="290"/>
    </location>
    <ligand>
        <name>a divalent metal cation</name>
        <dbReference type="ChEBI" id="CHEBI:60240"/>
    </ligand>
</feature>
<dbReference type="HAMAP" id="MF_00108">
    <property type="entry name" value="IspD"/>
    <property type="match status" value="1"/>
</dbReference>
<dbReference type="SUPFAM" id="SSF69765">
    <property type="entry name" value="IpsF-like"/>
    <property type="match status" value="1"/>
</dbReference>
<dbReference type="InterPro" id="IPR034683">
    <property type="entry name" value="IspD/TarI"/>
</dbReference>
<feature type="site" description="Transition state stabilizer" evidence="14">
    <location>
        <position position="282"/>
    </location>
</feature>
<dbReference type="UniPathway" id="UPA00056">
    <property type="reaction ID" value="UER00093"/>
</dbReference>
<evidence type="ECO:0000256" key="1">
    <source>
        <dbReference type="ARBA" id="ARBA00000200"/>
    </source>
</evidence>
<dbReference type="GO" id="GO:0008685">
    <property type="term" value="F:2-C-methyl-D-erythritol 2,4-cyclodiphosphate synthase activity"/>
    <property type="evidence" value="ECO:0007669"/>
    <property type="project" value="UniProtKB-UniRule"/>
</dbReference>